<dbReference type="InterPro" id="IPR003593">
    <property type="entry name" value="AAA+_ATPase"/>
</dbReference>
<feature type="domain" description="ABC transporter" evidence="11">
    <location>
        <begin position="7"/>
        <end position="243"/>
    </location>
</feature>
<comment type="subcellular location">
    <subcellularLocation>
        <location evidence="1">Cell membrane</location>
        <topology evidence="1">Peripheral membrane protein</topology>
    </subcellularLocation>
</comment>
<dbReference type="PANTHER" id="PTHR42771">
    <property type="entry name" value="IRON(3+)-HYDROXAMATE IMPORT ATP-BINDING PROTEIN FHUC"/>
    <property type="match status" value="1"/>
</dbReference>
<geneLocation type="plasmid" evidence="12 13">
    <name>unnamed1</name>
</geneLocation>
<dbReference type="PROSITE" id="PS00211">
    <property type="entry name" value="ABC_TRANSPORTER_1"/>
    <property type="match status" value="1"/>
</dbReference>
<dbReference type="InterPro" id="IPR027417">
    <property type="entry name" value="P-loop_NTPase"/>
</dbReference>
<keyword evidence="3" id="KW-0813">Transport</keyword>
<keyword evidence="9" id="KW-0406">Ion transport</keyword>
<evidence type="ECO:0000256" key="7">
    <source>
        <dbReference type="ARBA" id="ARBA00022840"/>
    </source>
</evidence>
<dbReference type="PANTHER" id="PTHR42771:SF2">
    <property type="entry name" value="IRON(3+)-HYDROXAMATE IMPORT ATP-BINDING PROTEIN FHUC"/>
    <property type="match status" value="1"/>
</dbReference>
<dbReference type="OrthoDB" id="9805601at2"/>
<dbReference type="GO" id="GO:0016887">
    <property type="term" value="F:ATP hydrolysis activity"/>
    <property type="evidence" value="ECO:0007669"/>
    <property type="project" value="InterPro"/>
</dbReference>
<evidence type="ECO:0000256" key="2">
    <source>
        <dbReference type="ARBA" id="ARBA00005417"/>
    </source>
</evidence>
<evidence type="ECO:0000256" key="4">
    <source>
        <dbReference type="ARBA" id="ARBA00022475"/>
    </source>
</evidence>
<keyword evidence="12" id="KW-0614">Plasmid</keyword>
<dbReference type="FunFam" id="3.40.50.300:FF:000134">
    <property type="entry name" value="Iron-enterobactin ABC transporter ATP-binding protein"/>
    <property type="match status" value="1"/>
</dbReference>
<keyword evidence="10" id="KW-0472">Membrane</keyword>
<dbReference type="GO" id="GO:0005524">
    <property type="term" value="F:ATP binding"/>
    <property type="evidence" value="ECO:0007669"/>
    <property type="project" value="UniProtKB-KW"/>
</dbReference>
<dbReference type="RefSeq" id="WP_005614087.1">
    <property type="nucleotide sequence ID" value="NZ_CP015231.1"/>
</dbReference>
<name>A0A1B1A6Y1_9RHOB</name>
<dbReference type="KEGG" id="rmb:K529_016270"/>
<dbReference type="GO" id="GO:0005886">
    <property type="term" value="C:plasma membrane"/>
    <property type="evidence" value="ECO:0007669"/>
    <property type="project" value="UniProtKB-SubCell"/>
</dbReference>
<evidence type="ECO:0000256" key="6">
    <source>
        <dbReference type="ARBA" id="ARBA00022741"/>
    </source>
</evidence>
<dbReference type="Proteomes" id="UP000013243">
    <property type="component" value="Plasmid unnamed1"/>
</dbReference>
<dbReference type="CDD" id="cd03214">
    <property type="entry name" value="ABC_Iron-Siderophores_B12_Hemin"/>
    <property type="match status" value="1"/>
</dbReference>
<organism evidence="12 13">
    <name type="scientific">Tritonibacter mobilis F1926</name>
    <dbReference type="NCBI Taxonomy" id="1265309"/>
    <lineage>
        <taxon>Bacteria</taxon>
        <taxon>Pseudomonadati</taxon>
        <taxon>Pseudomonadota</taxon>
        <taxon>Alphaproteobacteria</taxon>
        <taxon>Rhodobacterales</taxon>
        <taxon>Paracoccaceae</taxon>
        <taxon>Tritonibacter</taxon>
    </lineage>
</organism>
<dbReference type="AlphaFoldDB" id="A0A1B1A6Y1"/>
<keyword evidence="6" id="KW-0547">Nucleotide-binding</keyword>
<dbReference type="EMBL" id="CP015231">
    <property type="protein sequence ID" value="ANP42334.1"/>
    <property type="molecule type" value="Genomic_DNA"/>
</dbReference>
<evidence type="ECO:0000256" key="3">
    <source>
        <dbReference type="ARBA" id="ARBA00022448"/>
    </source>
</evidence>
<evidence type="ECO:0000313" key="12">
    <source>
        <dbReference type="EMBL" id="ANP42334.1"/>
    </source>
</evidence>
<dbReference type="Gene3D" id="3.40.50.300">
    <property type="entry name" value="P-loop containing nucleotide triphosphate hydrolases"/>
    <property type="match status" value="1"/>
</dbReference>
<evidence type="ECO:0000256" key="9">
    <source>
        <dbReference type="ARBA" id="ARBA00023065"/>
    </source>
</evidence>
<dbReference type="InterPro" id="IPR003439">
    <property type="entry name" value="ABC_transporter-like_ATP-bd"/>
</dbReference>
<dbReference type="GeneID" id="28251421"/>
<keyword evidence="8" id="KW-0408">Iron</keyword>
<keyword evidence="5" id="KW-0410">Iron transport</keyword>
<reference evidence="12 13" key="1">
    <citation type="journal article" date="2016" name="ISME J.">
        <title>Global occurrence and heterogeneity of the Roseobacter-clade species Ruegeria mobilis.</title>
        <authorList>
            <person name="Sonnenschein E."/>
            <person name="Gram L."/>
        </authorList>
    </citation>
    <scope>NUCLEOTIDE SEQUENCE [LARGE SCALE GENOMIC DNA]</scope>
    <source>
        <strain evidence="12 13">F1926</strain>
        <plasmid evidence="12 13">unnamed1</plasmid>
    </source>
</reference>
<evidence type="ECO:0000256" key="5">
    <source>
        <dbReference type="ARBA" id="ARBA00022496"/>
    </source>
</evidence>
<dbReference type="SMART" id="SM00382">
    <property type="entry name" value="AAA"/>
    <property type="match status" value="1"/>
</dbReference>
<sequence>MSAEPRLAACELSVKFDRTTVLDHLSVGLPDGQVTAIVGPNACGKSTLLRSLARLQKASSGQVILDGQSIAAQNSKSIARRLAILSQSPVAPEGLTVRDLVLRGRTPHQSAWRQYSVVDAAAVAAAISATGLNGLEERVLDTLSGGQRQRAWIAMALAQDTELLLLDEPTTYLDLPHQIELLELVRKLNRETGRTIAMVLHDINLVARYCDHIVALRGGQIHSTGTPQSVITQNMTQEVFGLSCTIIADPNHGTPHIIPT</sequence>
<protein>
    <submittedName>
        <fullName evidence="12">Iron dicitrate ABC transporter ATP-binding protein</fullName>
    </submittedName>
</protein>
<dbReference type="InterPro" id="IPR017871">
    <property type="entry name" value="ABC_transporter-like_CS"/>
</dbReference>
<keyword evidence="7 12" id="KW-0067">ATP-binding</keyword>
<dbReference type="SUPFAM" id="SSF52540">
    <property type="entry name" value="P-loop containing nucleoside triphosphate hydrolases"/>
    <property type="match status" value="1"/>
</dbReference>
<keyword evidence="4" id="KW-1003">Cell membrane</keyword>
<evidence type="ECO:0000313" key="13">
    <source>
        <dbReference type="Proteomes" id="UP000013243"/>
    </source>
</evidence>
<comment type="similarity">
    <text evidence="2">Belongs to the ABC transporter superfamily.</text>
</comment>
<evidence type="ECO:0000256" key="1">
    <source>
        <dbReference type="ARBA" id="ARBA00004202"/>
    </source>
</evidence>
<accession>A0A1B1A6Y1</accession>
<dbReference type="Pfam" id="PF00005">
    <property type="entry name" value="ABC_tran"/>
    <property type="match status" value="1"/>
</dbReference>
<evidence type="ECO:0000256" key="8">
    <source>
        <dbReference type="ARBA" id="ARBA00023004"/>
    </source>
</evidence>
<gene>
    <name evidence="12" type="ORF">K529_016270</name>
</gene>
<dbReference type="GO" id="GO:0006826">
    <property type="term" value="P:iron ion transport"/>
    <property type="evidence" value="ECO:0007669"/>
    <property type="project" value="UniProtKB-KW"/>
</dbReference>
<proteinExistence type="inferred from homology"/>
<evidence type="ECO:0000256" key="10">
    <source>
        <dbReference type="ARBA" id="ARBA00023136"/>
    </source>
</evidence>
<evidence type="ECO:0000259" key="11">
    <source>
        <dbReference type="PROSITE" id="PS50893"/>
    </source>
</evidence>
<dbReference type="PROSITE" id="PS50893">
    <property type="entry name" value="ABC_TRANSPORTER_2"/>
    <property type="match status" value="1"/>
</dbReference>
<dbReference type="InterPro" id="IPR051535">
    <property type="entry name" value="Siderophore_ABC-ATPase"/>
</dbReference>